<protein>
    <submittedName>
        <fullName evidence="1">Uncharacterized protein</fullName>
    </submittedName>
</protein>
<sequence length="59" mass="6931">MPVVITTNFNNSIAQLFHITRNHIRAVLRYKHLFHFLIGDFTFKIVRIKSVPPSGYIFT</sequence>
<evidence type="ECO:0000313" key="1">
    <source>
        <dbReference type="EMBL" id="TYA37999.1"/>
    </source>
</evidence>
<proteinExistence type="predicted"/>
<dbReference type="EMBL" id="VSED01000057">
    <property type="protein sequence ID" value="TYA37999.1"/>
    <property type="molecule type" value="Genomic_DNA"/>
</dbReference>
<organism evidence="1 2">
    <name type="scientific">Aggregatibacter actinomycetemcomitans</name>
    <name type="common">Actinobacillus actinomycetemcomitans</name>
    <name type="synonym">Haemophilus actinomycetemcomitans</name>
    <dbReference type="NCBI Taxonomy" id="714"/>
    <lineage>
        <taxon>Bacteria</taxon>
        <taxon>Pseudomonadati</taxon>
        <taxon>Pseudomonadota</taxon>
        <taxon>Gammaproteobacteria</taxon>
        <taxon>Pasteurellales</taxon>
        <taxon>Pasteurellaceae</taxon>
        <taxon>Aggregatibacter</taxon>
    </lineage>
</organism>
<name>A0AB74N116_AGGAC</name>
<dbReference type="Proteomes" id="UP000323012">
    <property type="component" value="Unassembled WGS sequence"/>
</dbReference>
<gene>
    <name evidence="1" type="ORF">FXB79_11165</name>
</gene>
<accession>A0AB74N116</accession>
<reference evidence="1 2" key="1">
    <citation type="submission" date="2019-08" db="EMBL/GenBank/DDBJ databases">
        <title>Whole genome sequencing of Aggregatibacter actinomycetemcomitans cultured from blood stream infections in Denmark reveals a novel phylogenetic lineage expressing serotype a membrane O polysaccharide.</title>
        <authorList>
            <person name="Nedergaard S."/>
            <person name="Kobel C.M."/>
            <person name="Nielsen M.B."/>
            <person name="Moeller R.T."/>
            <person name="Jensen A.B."/>
            <person name="Noerskov-Lauritsen N."/>
        </authorList>
    </citation>
    <scope>NUCLEOTIDE SEQUENCE [LARGE SCALE GENOMIC DNA]</scope>
    <source>
        <strain evidence="1 2">PN_563</strain>
    </source>
</reference>
<comment type="caution">
    <text evidence="1">The sequence shown here is derived from an EMBL/GenBank/DDBJ whole genome shotgun (WGS) entry which is preliminary data.</text>
</comment>
<evidence type="ECO:0000313" key="2">
    <source>
        <dbReference type="Proteomes" id="UP000323012"/>
    </source>
</evidence>
<dbReference type="AlphaFoldDB" id="A0AB74N116"/>